<dbReference type="Proteomes" id="UP000265140">
    <property type="component" value="Chromosome 25"/>
</dbReference>
<reference evidence="3" key="2">
    <citation type="submission" date="2020-02" db="EMBL/GenBank/DDBJ databases">
        <title>Esox lucius (northern pike) genome, fEsoLuc1, primary haplotype.</title>
        <authorList>
            <person name="Myers G."/>
            <person name="Karagic N."/>
            <person name="Meyer A."/>
            <person name="Pippel M."/>
            <person name="Reichard M."/>
            <person name="Winkler S."/>
            <person name="Tracey A."/>
            <person name="Sims Y."/>
            <person name="Howe K."/>
            <person name="Rhie A."/>
            <person name="Formenti G."/>
            <person name="Durbin R."/>
            <person name="Fedrigo O."/>
            <person name="Jarvis E.D."/>
        </authorList>
    </citation>
    <scope>NUCLEOTIDE SEQUENCE [LARGE SCALE GENOMIC DNA]</scope>
</reference>
<keyword evidence="4" id="KW-1185">Reference proteome</keyword>
<evidence type="ECO:0000313" key="4">
    <source>
        <dbReference type="Proteomes" id="UP000265140"/>
    </source>
</evidence>
<accession>A0A6Q2XPC4</accession>
<dbReference type="InterPro" id="IPR016186">
    <property type="entry name" value="C-type_lectin-like/link_sf"/>
</dbReference>
<dbReference type="AlphaFoldDB" id="A0A6Q2XPC4"/>
<reference evidence="3" key="4">
    <citation type="submission" date="2025-09" db="UniProtKB">
        <authorList>
            <consortium name="Ensembl"/>
        </authorList>
    </citation>
    <scope>IDENTIFICATION</scope>
</reference>
<name>A0A6Q2XPC4_ESOLU</name>
<dbReference type="GeneTree" id="ENSGT01020000230338"/>
<evidence type="ECO:0000313" key="3">
    <source>
        <dbReference type="Ensembl" id="ENSELUP00000055884.2"/>
    </source>
</evidence>
<dbReference type="InterPro" id="IPR050111">
    <property type="entry name" value="C-type_lectin/snaclec_domain"/>
</dbReference>
<protein>
    <recommendedName>
        <fullName evidence="2">C-type lectin domain-containing protein</fullName>
    </recommendedName>
</protein>
<dbReference type="PROSITE" id="PS50041">
    <property type="entry name" value="C_TYPE_LECTIN_2"/>
    <property type="match status" value="1"/>
</dbReference>
<evidence type="ECO:0000259" key="2">
    <source>
        <dbReference type="PROSITE" id="PS50041"/>
    </source>
</evidence>
<dbReference type="OMA" id="KECRRME"/>
<dbReference type="SUPFAM" id="SSF56436">
    <property type="entry name" value="C-type lectin-like"/>
    <property type="match status" value="1"/>
</dbReference>
<reference evidence="3" key="3">
    <citation type="submission" date="2025-08" db="UniProtKB">
        <authorList>
            <consortium name="Ensembl"/>
        </authorList>
    </citation>
    <scope>IDENTIFICATION</scope>
</reference>
<organism evidence="3 4">
    <name type="scientific">Esox lucius</name>
    <name type="common">Northern pike</name>
    <dbReference type="NCBI Taxonomy" id="8010"/>
    <lineage>
        <taxon>Eukaryota</taxon>
        <taxon>Metazoa</taxon>
        <taxon>Chordata</taxon>
        <taxon>Craniata</taxon>
        <taxon>Vertebrata</taxon>
        <taxon>Euteleostomi</taxon>
        <taxon>Actinopterygii</taxon>
        <taxon>Neopterygii</taxon>
        <taxon>Teleostei</taxon>
        <taxon>Protacanthopterygii</taxon>
        <taxon>Esociformes</taxon>
        <taxon>Esocidae</taxon>
        <taxon>Esox</taxon>
    </lineage>
</organism>
<dbReference type="InterPro" id="IPR001304">
    <property type="entry name" value="C-type_lectin-like"/>
</dbReference>
<dbReference type="InterPro" id="IPR016187">
    <property type="entry name" value="CTDL_fold"/>
</dbReference>
<sequence length="268" mass="30966">MTTERDQLQRSLNTKTKERDQLQSSLSTMTTERDQLQRSLNTKTKERDQLQSSLSTMTTERNKLQKNLNTQTTEKNQLQQSLTTKTKERDQLQNSLKVITAERDQLKNSLNSRTKEKDQVQNILNTMTTERDQLKTRLRFYEKPCPEGWWKFDGSCYYLSSTKDTGGASQRACRAMDAEDVIINSREEQLFIHGLKKNVWIGMFKKDTEWKWVDSTTVTSTYWMPGEPSSQDGINCVEITQAASDPLKSWRVVSCGTNTFSVCEKKAS</sequence>
<proteinExistence type="predicted"/>
<reference evidence="4" key="1">
    <citation type="journal article" date="2014" name="PLoS ONE">
        <title>The genome and linkage map of the northern pike (Esox lucius): conserved synteny revealed between the salmonid sister group and the Neoteleostei.</title>
        <authorList>
            <person name="Rondeau E.B."/>
            <person name="Minkley D.R."/>
            <person name="Leong J.S."/>
            <person name="Messmer A.M."/>
            <person name="Jantzen J.R."/>
            <person name="von Schalburg K.R."/>
            <person name="Lemon C."/>
            <person name="Bird N.H."/>
            <person name="Koop B.F."/>
        </authorList>
    </citation>
    <scope>NUCLEOTIDE SEQUENCE</scope>
</reference>
<evidence type="ECO:0000256" key="1">
    <source>
        <dbReference type="SAM" id="MobiDB-lite"/>
    </source>
</evidence>
<dbReference type="Ensembl" id="ENSELUT00000081499.2">
    <property type="protein sequence ID" value="ENSELUP00000055884.2"/>
    <property type="gene ID" value="ENSELUG00000026059.2"/>
</dbReference>
<dbReference type="Pfam" id="PF00059">
    <property type="entry name" value="Lectin_C"/>
    <property type="match status" value="1"/>
</dbReference>
<dbReference type="Gene3D" id="1.20.5.400">
    <property type="match status" value="3"/>
</dbReference>
<dbReference type="SMART" id="SM00034">
    <property type="entry name" value="CLECT"/>
    <property type="match status" value="1"/>
</dbReference>
<feature type="domain" description="C-type lectin" evidence="2">
    <location>
        <begin position="152"/>
        <end position="264"/>
    </location>
</feature>
<dbReference type="Gene3D" id="3.10.100.10">
    <property type="entry name" value="Mannose-Binding Protein A, subunit A"/>
    <property type="match status" value="1"/>
</dbReference>
<feature type="compositionally biased region" description="Polar residues" evidence="1">
    <location>
        <begin position="50"/>
        <end position="84"/>
    </location>
</feature>
<dbReference type="InParanoid" id="A0A6Q2XPC4"/>
<dbReference type="PANTHER" id="PTHR22803">
    <property type="entry name" value="MANNOSE, PHOSPHOLIPASE, LECTIN RECEPTOR RELATED"/>
    <property type="match status" value="1"/>
</dbReference>
<feature type="region of interest" description="Disordered" evidence="1">
    <location>
        <begin position="1"/>
        <end position="90"/>
    </location>
</feature>
<dbReference type="Bgee" id="ENSELUG00000026059">
    <property type="expression patterns" value="Expressed in spleen and 4 other cell types or tissues"/>
</dbReference>